<sequence>MVEPQALRADARRNRDLIIAAAKAVFAERGADVPMEEVARRAGVGVGTLYRRFPDRDALVREVAGDSFAVLLARAREAEAEGGRGWESFLGCLKDMPELWFTLRLTLFSPDAWPIVRDDASVRVTARELRLVIDGLVRVAQAEGTLRSDVGTGDVLMLVALVVTGMRASSGALGAVVHERVLALALDALRPGSAAPLPGRPLTPDDLEPRV</sequence>
<evidence type="ECO:0000313" key="7">
    <source>
        <dbReference type="Proteomes" id="UP001356095"/>
    </source>
</evidence>
<dbReference type="InterPro" id="IPR001647">
    <property type="entry name" value="HTH_TetR"/>
</dbReference>
<dbReference type="SUPFAM" id="SSF48498">
    <property type="entry name" value="Tetracyclin repressor-like, C-terminal domain"/>
    <property type="match status" value="1"/>
</dbReference>
<keyword evidence="2 4" id="KW-0238">DNA-binding</keyword>
<evidence type="ECO:0000256" key="2">
    <source>
        <dbReference type="ARBA" id="ARBA00023125"/>
    </source>
</evidence>
<dbReference type="PROSITE" id="PS50977">
    <property type="entry name" value="HTH_TETR_2"/>
    <property type="match status" value="1"/>
</dbReference>
<keyword evidence="7" id="KW-1185">Reference proteome</keyword>
<keyword evidence="1" id="KW-0805">Transcription regulation</keyword>
<dbReference type="Proteomes" id="UP001356095">
    <property type="component" value="Unassembled WGS sequence"/>
</dbReference>
<feature type="domain" description="HTH tetR-type" evidence="5">
    <location>
        <begin position="12"/>
        <end position="71"/>
    </location>
</feature>
<dbReference type="Pfam" id="PF00440">
    <property type="entry name" value="TetR_N"/>
    <property type="match status" value="1"/>
</dbReference>
<dbReference type="EMBL" id="JAUZMY010000007">
    <property type="protein sequence ID" value="MEE2037484.1"/>
    <property type="molecule type" value="Genomic_DNA"/>
</dbReference>
<feature type="DNA-binding region" description="H-T-H motif" evidence="4">
    <location>
        <begin position="34"/>
        <end position="53"/>
    </location>
</feature>
<dbReference type="PANTHER" id="PTHR30055">
    <property type="entry name" value="HTH-TYPE TRANSCRIPTIONAL REGULATOR RUTR"/>
    <property type="match status" value="1"/>
</dbReference>
<comment type="caution">
    <text evidence="6">The sequence shown here is derived from an EMBL/GenBank/DDBJ whole genome shotgun (WGS) entry which is preliminary data.</text>
</comment>
<proteinExistence type="predicted"/>
<gene>
    <name evidence="6" type="ORF">Q8791_09660</name>
</gene>
<dbReference type="PANTHER" id="PTHR30055:SF234">
    <property type="entry name" value="HTH-TYPE TRANSCRIPTIONAL REGULATOR BETI"/>
    <property type="match status" value="1"/>
</dbReference>
<evidence type="ECO:0000256" key="1">
    <source>
        <dbReference type="ARBA" id="ARBA00023015"/>
    </source>
</evidence>
<keyword evidence="3" id="KW-0804">Transcription</keyword>
<dbReference type="Pfam" id="PF21597">
    <property type="entry name" value="TetR_C_43"/>
    <property type="match status" value="1"/>
</dbReference>
<evidence type="ECO:0000259" key="5">
    <source>
        <dbReference type="PROSITE" id="PS50977"/>
    </source>
</evidence>
<dbReference type="InterPro" id="IPR036271">
    <property type="entry name" value="Tet_transcr_reg_TetR-rel_C_sf"/>
</dbReference>
<dbReference type="Gene3D" id="1.10.357.10">
    <property type="entry name" value="Tetracycline Repressor, domain 2"/>
    <property type="match status" value="1"/>
</dbReference>
<evidence type="ECO:0000256" key="3">
    <source>
        <dbReference type="ARBA" id="ARBA00023163"/>
    </source>
</evidence>
<accession>A0ABU7K6K0</accession>
<organism evidence="6 7">
    <name type="scientific">Nocardiopsis codii</name>
    <dbReference type="NCBI Taxonomy" id="3065942"/>
    <lineage>
        <taxon>Bacteria</taxon>
        <taxon>Bacillati</taxon>
        <taxon>Actinomycetota</taxon>
        <taxon>Actinomycetes</taxon>
        <taxon>Streptosporangiales</taxon>
        <taxon>Nocardiopsidaceae</taxon>
        <taxon>Nocardiopsis</taxon>
    </lineage>
</organism>
<evidence type="ECO:0000256" key="4">
    <source>
        <dbReference type="PROSITE-ProRule" id="PRU00335"/>
    </source>
</evidence>
<dbReference type="PRINTS" id="PR00455">
    <property type="entry name" value="HTHTETR"/>
</dbReference>
<reference evidence="6 7" key="1">
    <citation type="submission" date="2023-08" db="EMBL/GenBank/DDBJ databases">
        <authorList>
            <person name="Girao M."/>
            <person name="Carvalho M.F."/>
        </authorList>
    </citation>
    <scope>NUCLEOTIDE SEQUENCE [LARGE SCALE GENOMIC DNA]</scope>
    <source>
        <strain evidence="6 7">CT-R113</strain>
    </source>
</reference>
<dbReference type="InterPro" id="IPR049445">
    <property type="entry name" value="TetR_SbtR-like_C"/>
</dbReference>
<evidence type="ECO:0000313" key="6">
    <source>
        <dbReference type="EMBL" id="MEE2037484.1"/>
    </source>
</evidence>
<name>A0ABU7K6K0_9ACTN</name>
<dbReference type="InterPro" id="IPR050109">
    <property type="entry name" value="HTH-type_TetR-like_transc_reg"/>
</dbReference>
<dbReference type="RefSeq" id="WP_330091278.1">
    <property type="nucleotide sequence ID" value="NZ_JAUZMY010000007.1"/>
</dbReference>
<dbReference type="SUPFAM" id="SSF46689">
    <property type="entry name" value="Homeodomain-like"/>
    <property type="match status" value="1"/>
</dbReference>
<dbReference type="InterPro" id="IPR009057">
    <property type="entry name" value="Homeodomain-like_sf"/>
</dbReference>
<protein>
    <submittedName>
        <fullName evidence="6">Helix-turn-helix domain-containing protein</fullName>
    </submittedName>
</protein>